<name>A0A0F9XG28_9ZZZZ</name>
<dbReference type="AlphaFoldDB" id="A0A0F9XG28"/>
<evidence type="ECO:0000313" key="1">
    <source>
        <dbReference type="EMBL" id="KKN90843.1"/>
    </source>
</evidence>
<organism evidence="1">
    <name type="scientific">marine sediment metagenome</name>
    <dbReference type="NCBI Taxonomy" id="412755"/>
    <lineage>
        <taxon>unclassified sequences</taxon>
        <taxon>metagenomes</taxon>
        <taxon>ecological metagenomes</taxon>
    </lineage>
</organism>
<sequence>MASSKKKVKKLKKRVSQLEDTVVGSLWVIVNMISLFDSNMETITKTFKAVVDKINEMQDIKEEKDVEETDTNPSRD</sequence>
<dbReference type="EMBL" id="LAZR01000107">
    <property type="protein sequence ID" value="KKN90843.1"/>
    <property type="molecule type" value="Genomic_DNA"/>
</dbReference>
<gene>
    <name evidence="1" type="ORF">LCGC14_0224260</name>
</gene>
<comment type="caution">
    <text evidence="1">The sequence shown here is derived from an EMBL/GenBank/DDBJ whole genome shotgun (WGS) entry which is preliminary data.</text>
</comment>
<reference evidence="1" key="1">
    <citation type="journal article" date="2015" name="Nature">
        <title>Complex archaea that bridge the gap between prokaryotes and eukaryotes.</title>
        <authorList>
            <person name="Spang A."/>
            <person name="Saw J.H."/>
            <person name="Jorgensen S.L."/>
            <person name="Zaremba-Niedzwiedzka K."/>
            <person name="Martijn J."/>
            <person name="Lind A.E."/>
            <person name="van Eijk R."/>
            <person name="Schleper C."/>
            <person name="Guy L."/>
            <person name="Ettema T.J."/>
        </authorList>
    </citation>
    <scope>NUCLEOTIDE SEQUENCE</scope>
</reference>
<protein>
    <submittedName>
        <fullName evidence="1">Uncharacterized protein</fullName>
    </submittedName>
</protein>
<proteinExistence type="predicted"/>
<accession>A0A0F9XG28</accession>